<sequence>MSPDRAEIAGTGAAIVFHVALIAALSTSLAHMAQAPEPPSMEVELVDDVGLQSAAPQTVSTPPPPSEAPEMGQAIEPAPTPPPEPVTAPSVPAPKPMITSQTAQKPQKPTATPRQAPAKPAPRVSRIGDDFLKGITGSDAPSRPARQSGATFDAKAKASVAALFQRLVQPCADNQVNPGSGANRIRVTVNLRLRPNGSLASASVVRVSGVDDDNASYEERVKDLAVAVYRECAPFRGLPPDLYKTDQGGWSNINLTYKLP</sequence>
<dbReference type="Proteomes" id="UP001165363">
    <property type="component" value="Unassembled WGS sequence"/>
</dbReference>
<keyword evidence="2" id="KW-1133">Transmembrane helix</keyword>
<keyword evidence="2" id="KW-0472">Membrane</keyword>
<comment type="caution">
    <text evidence="3">The sequence shown here is derived from an EMBL/GenBank/DDBJ whole genome shotgun (WGS) entry which is preliminary data.</text>
</comment>
<evidence type="ECO:0000313" key="3">
    <source>
        <dbReference type="EMBL" id="MCL6684754.1"/>
    </source>
</evidence>
<keyword evidence="2" id="KW-0812">Transmembrane</keyword>
<evidence type="ECO:0000256" key="1">
    <source>
        <dbReference type="SAM" id="MobiDB-lite"/>
    </source>
</evidence>
<dbReference type="Gene3D" id="3.30.1150.10">
    <property type="match status" value="1"/>
</dbReference>
<keyword evidence="4" id="KW-1185">Reference proteome</keyword>
<proteinExistence type="predicted"/>
<organism evidence="3 4">
    <name type="scientific">Sphingomonas alba</name>
    <dbReference type="NCBI Taxonomy" id="2908208"/>
    <lineage>
        <taxon>Bacteria</taxon>
        <taxon>Pseudomonadati</taxon>
        <taxon>Pseudomonadota</taxon>
        <taxon>Alphaproteobacteria</taxon>
        <taxon>Sphingomonadales</taxon>
        <taxon>Sphingomonadaceae</taxon>
        <taxon>Sphingomonas</taxon>
    </lineage>
</organism>
<dbReference type="EMBL" id="JAMGBD010000002">
    <property type="protein sequence ID" value="MCL6684754.1"/>
    <property type="molecule type" value="Genomic_DNA"/>
</dbReference>
<feature type="compositionally biased region" description="Polar residues" evidence="1">
    <location>
        <begin position="98"/>
        <end position="113"/>
    </location>
</feature>
<name>A0ABT0RQ13_9SPHN</name>
<accession>A0ABT0RQ13</accession>
<feature type="transmembrane region" description="Helical" evidence="2">
    <location>
        <begin position="12"/>
        <end position="33"/>
    </location>
</feature>
<evidence type="ECO:0000313" key="4">
    <source>
        <dbReference type="Proteomes" id="UP001165363"/>
    </source>
</evidence>
<dbReference type="RefSeq" id="WP_249849149.1">
    <property type="nucleotide sequence ID" value="NZ_JAMGBD010000002.1"/>
</dbReference>
<feature type="region of interest" description="Disordered" evidence="1">
    <location>
        <begin position="48"/>
        <end position="128"/>
    </location>
</feature>
<evidence type="ECO:0000256" key="2">
    <source>
        <dbReference type="SAM" id="Phobius"/>
    </source>
</evidence>
<gene>
    <name evidence="3" type="ORF">LZ536_12720</name>
</gene>
<feature type="compositionally biased region" description="Pro residues" evidence="1">
    <location>
        <begin position="78"/>
        <end position="95"/>
    </location>
</feature>
<reference evidence="3" key="1">
    <citation type="submission" date="2022-05" db="EMBL/GenBank/DDBJ databases">
        <authorList>
            <person name="Jo J.-H."/>
            <person name="Im W.-T."/>
        </authorList>
    </citation>
    <scope>NUCLEOTIDE SEQUENCE</scope>
    <source>
        <strain evidence="3">SE158</strain>
    </source>
</reference>
<protein>
    <submittedName>
        <fullName evidence="3">Cell envelope biogenesis protein TolA</fullName>
    </submittedName>
</protein>